<dbReference type="PANTHER" id="PTHR48182">
    <property type="entry name" value="PROTEIN SERAC1"/>
    <property type="match status" value="1"/>
</dbReference>
<evidence type="ECO:0000256" key="4">
    <source>
        <dbReference type="ARBA" id="ARBA00022824"/>
    </source>
</evidence>
<dbReference type="SUPFAM" id="SSF53474">
    <property type="entry name" value="alpha/beta-Hydrolases"/>
    <property type="match status" value="1"/>
</dbReference>
<accession>J3P3D6</accession>
<dbReference type="InterPro" id="IPR029058">
    <property type="entry name" value="AB_hydrolase_fold"/>
</dbReference>
<feature type="domain" description="AB hydrolase-1" evidence="8">
    <location>
        <begin position="36"/>
        <end position="169"/>
    </location>
</feature>
<sequence length="356" mass="38942">MKATPTIYTNNNVGLFELPPPSPDWEKTHGTPELDVVAVHGLNGECFRTWTHEEPTGEKTLWLSDLLPHKLPRTRVMTFGYNASVVGNTSVAGVRDNARYLLNSLRDKREYDGTHDRPIVFVGHSLGGIVIKQALRMARNEPRLVAVADNTKGIVFFGTPHRGTDAASWGELAAKLKSASYGTRPRSPFFKLLRSNSNDLMNLSEDFRPIAQNYALVSFVEQNIISKLGFNRVVVAKHSAVMEMPHEEQAFINGDHSTMCKFSRDPADAVRFNSVWRSIERAAKGTDARPAPSLYDLYQKFAHGTASGETATPAKPGAGRIEGSHADQARPAWSAAPVPEGVRVGGGGGKVHVYVG</sequence>
<reference evidence="11" key="1">
    <citation type="submission" date="2010-07" db="EMBL/GenBank/DDBJ databases">
        <title>The genome sequence of Gaeumannomyces graminis var. tritici strain R3-111a-1.</title>
        <authorList>
            <consortium name="The Broad Institute Genome Sequencing Platform"/>
            <person name="Ma L.-J."/>
            <person name="Dead R."/>
            <person name="Young S."/>
            <person name="Zeng Q."/>
            <person name="Koehrsen M."/>
            <person name="Alvarado L."/>
            <person name="Berlin A."/>
            <person name="Chapman S.B."/>
            <person name="Chen Z."/>
            <person name="Freedman E."/>
            <person name="Gellesch M."/>
            <person name="Goldberg J."/>
            <person name="Griggs A."/>
            <person name="Gujja S."/>
            <person name="Heilman E.R."/>
            <person name="Heiman D."/>
            <person name="Hepburn T."/>
            <person name="Howarth C."/>
            <person name="Jen D."/>
            <person name="Larson L."/>
            <person name="Mehta T."/>
            <person name="Neiman D."/>
            <person name="Pearson M."/>
            <person name="Roberts A."/>
            <person name="Saif S."/>
            <person name="Shea T."/>
            <person name="Shenoy N."/>
            <person name="Sisk P."/>
            <person name="Stolte C."/>
            <person name="Sykes S."/>
            <person name="Walk T."/>
            <person name="White J."/>
            <person name="Yandava C."/>
            <person name="Haas B."/>
            <person name="Nusbaum C."/>
            <person name="Birren B."/>
        </authorList>
    </citation>
    <scope>NUCLEOTIDE SEQUENCE [LARGE SCALE GENOMIC DNA]</scope>
    <source>
        <strain evidence="11">R3-111a-1</strain>
    </source>
</reference>
<organism evidence="9">
    <name type="scientific">Gaeumannomyces tritici (strain R3-111a-1)</name>
    <name type="common">Wheat and barley take-all root rot fungus</name>
    <name type="synonym">Gaeumannomyces graminis var. tritici</name>
    <dbReference type="NCBI Taxonomy" id="644352"/>
    <lineage>
        <taxon>Eukaryota</taxon>
        <taxon>Fungi</taxon>
        <taxon>Dikarya</taxon>
        <taxon>Ascomycota</taxon>
        <taxon>Pezizomycotina</taxon>
        <taxon>Sordariomycetes</taxon>
        <taxon>Sordariomycetidae</taxon>
        <taxon>Magnaporthales</taxon>
        <taxon>Magnaporthaceae</taxon>
        <taxon>Gaeumannomyces</taxon>
    </lineage>
</organism>
<dbReference type="Proteomes" id="UP000006039">
    <property type="component" value="Unassembled WGS sequence"/>
</dbReference>
<evidence type="ECO:0000256" key="5">
    <source>
        <dbReference type="ARBA" id="ARBA00023128"/>
    </source>
</evidence>
<proteinExistence type="predicted"/>
<evidence type="ECO:0000259" key="8">
    <source>
        <dbReference type="Pfam" id="PF12697"/>
    </source>
</evidence>
<keyword evidence="6" id="KW-0472">Membrane</keyword>
<dbReference type="eggNOG" id="KOG2029">
    <property type="taxonomic scope" value="Eukaryota"/>
</dbReference>
<evidence type="ECO:0000256" key="7">
    <source>
        <dbReference type="SAM" id="MobiDB-lite"/>
    </source>
</evidence>
<dbReference type="GO" id="GO:0005783">
    <property type="term" value="C:endoplasmic reticulum"/>
    <property type="evidence" value="ECO:0007669"/>
    <property type="project" value="UniProtKB-SubCell"/>
</dbReference>
<reference evidence="10" key="5">
    <citation type="submission" date="2018-04" db="UniProtKB">
        <authorList>
            <consortium name="EnsemblFungi"/>
        </authorList>
    </citation>
    <scope>IDENTIFICATION</scope>
    <source>
        <strain evidence="10">R3-111a-1</strain>
    </source>
</reference>
<dbReference type="AlphaFoldDB" id="J3P3D6"/>
<evidence type="ECO:0000313" key="9">
    <source>
        <dbReference type="EMBL" id="EJT74178.1"/>
    </source>
</evidence>
<dbReference type="GO" id="GO:0005739">
    <property type="term" value="C:mitochondrion"/>
    <property type="evidence" value="ECO:0007669"/>
    <property type="project" value="UniProtKB-SubCell"/>
</dbReference>
<dbReference type="GeneID" id="20348481"/>
<evidence type="ECO:0000313" key="10">
    <source>
        <dbReference type="EnsemblFungi" id="EJT74178"/>
    </source>
</evidence>
<evidence type="ECO:0000256" key="3">
    <source>
        <dbReference type="ARBA" id="ARBA00004370"/>
    </source>
</evidence>
<keyword evidence="4" id="KW-0256">Endoplasmic reticulum</keyword>
<keyword evidence="11" id="KW-1185">Reference proteome</keyword>
<dbReference type="OrthoDB" id="1658288at2759"/>
<feature type="region of interest" description="Disordered" evidence="7">
    <location>
        <begin position="306"/>
        <end position="334"/>
    </location>
</feature>
<evidence type="ECO:0000256" key="2">
    <source>
        <dbReference type="ARBA" id="ARBA00004240"/>
    </source>
</evidence>
<dbReference type="VEuPathDB" id="FungiDB:GGTG_08023"/>
<evidence type="ECO:0000256" key="6">
    <source>
        <dbReference type="ARBA" id="ARBA00023136"/>
    </source>
</evidence>
<evidence type="ECO:0000313" key="11">
    <source>
        <dbReference type="Proteomes" id="UP000006039"/>
    </source>
</evidence>
<reference evidence="9" key="3">
    <citation type="submission" date="2010-09" db="EMBL/GenBank/DDBJ databases">
        <title>Annotation of Gaeumannomyces graminis var. tritici R3-111a-1.</title>
        <authorList>
            <consortium name="The Broad Institute Genome Sequencing Platform"/>
            <person name="Ma L.-J."/>
            <person name="Dead R."/>
            <person name="Young S.K."/>
            <person name="Zeng Q."/>
            <person name="Gargeya S."/>
            <person name="Fitzgerald M."/>
            <person name="Haas B."/>
            <person name="Abouelleil A."/>
            <person name="Alvarado L."/>
            <person name="Arachchi H.M."/>
            <person name="Berlin A."/>
            <person name="Brown A."/>
            <person name="Chapman S.B."/>
            <person name="Chen Z."/>
            <person name="Dunbar C."/>
            <person name="Freedman E."/>
            <person name="Gearin G."/>
            <person name="Gellesch M."/>
            <person name="Goldberg J."/>
            <person name="Griggs A."/>
            <person name="Gujja S."/>
            <person name="Heiman D."/>
            <person name="Howarth C."/>
            <person name="Larson L."/>
            <person name="Lui A."/>
            <person name="MacDonald P.J.P."/>
            <person name="Mehta T."/>
            <person name="Montmayeur A."/>
            <person name="Murphy C."/>
            <person name="Neiman D."/>
            <person name="Pearson M."/>
            <person name="Priest M."/>
            <person name="Roberts A."/>
            <person name="Saif S."/>
            <person name="Shea T."/>
            <person name="Shenoy N."/>
            <person name="Sisk P."/>
            <person name="Stolte C."/>
            <person name="Sykes S."/>
            <person name="Yandava C."/>
            <person name="Wortman J."/>
            <person name="Nusbaum C."/>
            <person name="Birren B."/>
        </authorList>
    </citation>
    <scope>NUCLEOTIDE SEQUENCE</scope>
    <source>
        <strain evidence="9">R3-111a-1</strain>
    </source>
</reference>
<comment type="subcellular location">
    <subcellularLocation>
        <location evidence="2">Endoplasmic reticulum</location>
    </subcellularLocation>
    <subcellularLocation>
        <location evidence="3">Membrane</location>
    </subcellularLocation>
    <subcellularLocation>
        <location evidence="1">Mitochondrion</location>
    </subcellularLocation>
</comment>
<dbReference type="InterPro" id="IPR000073">
    <property type="entry name" value="AB_hydrolase_1"/>
</dbReference>
<keyword evidence="5" id="KW-0496">Mitochondrion</keyword>
<dbReference type="EnsemblFungi" id="EJT74178">
    <property type="protein sequence ID" value="EJT74178"/>
    <property type="gene ID" value="GGTG_08023"/>
</dbReference>
<reference evidence="10" key="4">
    <citation type="journal article" date="2015" name="G3 (Bethesda)">
        <title>Genome sequences of three phytopathogenic species of the Magnaporthaceae family of fungi.</title>
        <authorList>
            <person name="Okagaki L.H."/>
            <person name="Nunes C.C."/>
            <person name="Sailsbery J."/>
            <person name="Clay B."/>
            <person name="Brown D."/>
            <person name="John T."/>
            <person name="Oh Y."/>
            <person name="Young N."/>
            <person name="Fitzgerald M."/>
            <person name="Haas B.J."/>
            <person name="Zeng Q."/>
            <person name="Young S."/>
            <person name="Adiconis X."/>
            <person name="Fan L."/>
            <person name="Levin J.Z."/>
            <person name="Mitchell T.K."/>
            <person name="Okubara P.A."/>
            <person name="Farman M.L."/>
            <person name="Kohn L.M."/>
            <person name="Birren B."/>
            <person name="Ma L.-J."/>
            <person name="Dean R.A."/>
        </authorList>
    </citation>
    <scope>NUCLEOTIDE SEQUENCE</scope>
    <source>
        <strain evidence="10">R3-111a-1</strain>
    </source>
</reference>
<dbReference type="GO" id="GO:0016020">
    <property type="term" value="C:membrane"/>
    <property type="evidence" value="ECO:0007669"/>
    <property type="project" value="UniProtKB-SubCell"/>
</dbReference>
<dbReference type="PANTHER" id="PTHR48182:SF2">
    <property type="entry name" value="PROTEIN SERAC1"/>
    <property type="match status" value="1"/>
</dbReference>
<reference evidence="9" key="2">
    <citation type="submission" date="2010-07" db="EMBL/GenBank/DDBJ databases">
        <authorList>
            <consortium name="The Broad Institute Genome Sequencing Platform"/>
            <consortium name="Broad Institute Genome Sequencing Center for Infectious Disease"/>
            <person name="Ma L.-J."/>
            <person name="Dead R."/>
            <person name="Young S."/>
            <person name="Zeng Q."/>
            <person name="Koehrsen M."/>
            <person name="Alvarado L."/>
            <person name="Berlin A."/>
            <person name="Chapman S.B."/>
            <person name="Chen Z."/>
            <person name="Freedman E."/>
            <person name="Gellesch M."/>
            <person name="Goldberg J."/>
            <person name="Griggs A."/>
            <person name="Gujja S."/>
            <person name="Heilman E.R."/>
            <person name="Heiman D."/>
            <person name="Hepburn T."/>
            <person name="Howarth C."/>
            <person name="Jen D."/>
            <person name="Larson L."/>
            <person name="Mehta T."/>
            <person name="Neiman D."/>
            <person name="Pearson M."/>
            <person name="Roberts A."/>
            <person name="Saif S."/>
            <person name="Shea T."/>
            <person name="Shenoy N."/>
            <person name="Sisk P."/>
            <person name="Stolte C."/>
            <person name="Sykes S."/>
            <person name="Walk T."/>
            <person name="White J."/>
            <person name="Yandava C."/>
            <person name="Haas B."/>
            <person name="Nusbaum C."/>
            <person name="Birren B."/>
        </authorList>
    </citation>
    <scope>NUCLEOTIDE SEQUENCE</scope>
    <source>
        <strain evidence="9">R3-111a-1</strain>
    </source>
</reference>
<dbReference type="RefSeq" id="XP_009224122.1">
    <property type="nucleotide sequence ID" value="XM_009225858.1"/>
</dbReference>
<dbReference type="EMBL" id="GL385398">
    <property type="protein sequence ID" value="EJT74178.1"/>
    <property type="molecule type" value="Genomic_DNA"/>
</dbReference>
<dbReference type="InterPro" id="IPR052374">
    <property type="entry name" value="SERAC1"/>
</dbReference>
<name>J3P3D6_GAET3</name>
<gene>
    <name evidence="10" type="primary">20348481</name>
    <name evidence="9" type="ORF">GGTG_08023</name>
</gene>
<protein>
    <recommendedName>
        <fullName evidence="8">AB hydrolase-1 domain-containing protein</fullName>
    </recommendedName>
</protein>
<evidence type="ECO:0000256" key="1">
    <source>
        <dbReference type="ARBA" id="ARBA00004173"/>
    </source>
</evidence>
<dbReference type="Pfam" id="PF12697">
    <property type="entry name" value="Abhydrolase_6"/>
    <property type="match status" value="1"/>
</dbReference>
<dbReference type="HOGENOM" id="CLU_000288_182_1_1"/>
<dbReference type="Gene3D" id="3.40.50.1820">
    <property type="entry name" value="alpha/beta hydrolase"/>
    <property type="match status" value="1"/>
</dbReference>